<dbReference type="SUPFAM" id="SSF52058">
    <property type="entry name" value="L domain-like"/>
    <property type="match status" value="1"/>
</dbReference>
<dbReference type="Gene3D" id="3.80.10.10">
    <property type="entry name" value="Ribonuclease Inhibitor"/>
    <property type="match status" value="2"/>
</dbReference>
<keyword evidence="14" id="KW-0175">Coiled coil</keyword>
<dbReference type="SMART" id="SM00365">
    <property type="entry name" value="LRR_SD22"/>
    <property type="match status" value="5"/>
</dbReference>
<dbReference type="InterPro" id="IPR001611">
    <property type="entry name" value="Leu-rich_rpt"/>
</dbReference>
<feature type="region of interest" description="Disordered" evidence="15">
    <location>
        <begin position="590"/>
        <end position="645"/>
    </location>
</feature>
<evidence type="ECO:0000256" key="4">
    <source>
        <dbReference type="ARBA" id="ARBA00022614"/>
    </source>
</evidence>
<dbReference type="CDD" id="cd23767">
    <property type="entry name" value="IQCD"/>
    <property type="match status" value="1"/>
</dbReference>
<keyword evidence="5" id="KW-0677">Repeat</keyword>
<dbReference type="PANTHER" id="PTHR45973">
    <property type="entry name" value="PROTEIN PHOSPHATASE 1 REGULATORY SUBUNIT SDS22-RELATED"/>
    <property type="match status" value="1"/>
</dbReference>
<comment type="caution">
    <text evidence="16">The sequence shown here is derived from an EMBL/GenBank/DDBJ whole genome shotgun (WGS) entry which is preliminary data.</text>
</comment>
<dbReference type="SMART" id="SM00015">
    <property type="entry name" value="IQ"/>
    <property type="match status" value="1"/>
</dbReference>
<comment type="subcellular location">
    <subcellularLocation>
        <location evidence="2">Cytoplasm</location>
        <location evidence="2">Cytoskeleton</location>
        <location evidence="2">Microtubule organizing center</location>
        <location evidence="2">Centrosome</location>
    </subcellularLocation>
</comment>
<evidence type="ECO:0000256" key="5">
    <source>
        <dbReference type="ARBA" id="ARBA00022737"/>
    </source>
</evidence>
<gene>
    <name evidence="16" type="ORF">FF38_05161</name>
</gene>
<dbReference type="GO" id="GO:0005813">
    <property type="term" value="C:centrosome"/>
    <property type="evidence" value="ECO:0007669"/>
    <property type="project" value="UniProtKB-SubCell"/>
</dbReference>
<dbReference type="PANTHER" id="PTHR45973:SF2">
    <property type="entry name" value="CENTROSOMAL PROTEIN OF 97 KDA"/>
    <property type="match status" value="1"/>
</dbReference>
<dbReference type="FunFam" id="3.80.10.10:FF:001171">
    <property type="entry name" value="Centrosomal protein 97kDa, isoform B"/>
    <property type="match status" value="1"/>
</dbReference>
<feature type="region of interest" description="Disordered" evidence="15">
    <location>
        <begin position="151"/>
        <end position="173"/>
    </location>
</feature>
<feature type="compositionally biased region" description="Basic and acidic residues" evidence="15">
    <location>
        <begin position="1176"/>
        <end position="1185"/>
    </location>
</feature>
<evidence type="ECO:0000256" key="7">
    <source>
        <dbReference type="ARBA" id="ARBA00023212"/>
    </source>
</evidence>
<keyword evidence="7" id="KW-0206">Cytoskeleton</keyword>
<dbReference type="PROSITE" id="PS50096">
    <property type="entry name" value="IQ"/>
    <property type="match status" value="1"/>
</dbReference>
<evidence type="ECO:0000256" key="15">
    <source>
        <dbReference type="SAM" id="MobiDB-lite"/>
    </source>
</evidence>
<evidence type="ECO:0000256" key="1">
    <source>
        <dbReference type="ARBA" id="ARBA00003843"/>
    </source>
</evidence>
<feature type="region of interest" description="Disordered" evidence="15">
    <location>
        <begin position="1116"/>
        <end position="1194"/>
    </location>
</feature>
<dbReference type="InterPro" id="IPR000048">
    <property type="entry name" value="IQ_motif_EF-hand-BS"/>
</dbReference>
<keyword evidence="4" id="KW-0433">Leucine-rich repeat</keyword>
<organism evidence="16 17">
    <name type="scientific">Lucilia cuprina</name>
    <name type="common">Green bottle fly</name>
    <name type="synonym">Australian sheep blowfly</name>
    <dbReference type="NCBI Taxonomy" id="7375"/>
    <lineage>
        <taxon>Eukaryota</taxon>
        <taxon>Metazoa</taxon>
        <taxon>Ecdysozoa</taxon>
        <taxon>Arthropoda</taxon>
        <taxon>Hexapoda</taxon>
        <taxon>Insecta</taxon>
        <taxon>Pterygota</taxon>
        <taxon>Neoptera</taxon>
        <taxon>Endopterygota</taxon>
        <taxon>Diptera</taxon>
        <taxon>Brachycera</taxon>
        <taxon>Muscomorpha</taxon>
        <taxon>Oestroidea</taxon>
        <taxon>Calliphoridae</taxon>
        <taxon>Luciliinae</taxon>
        <taxon>Lucilia</taxon>
    </lineage>
</organism>
<evidence type="ECO:0000256" key="10">
    <source>
        <dbReference type="ARBA" id="ARBA00031862"/>
    </source>
</evidence>
<evidence type="ECO:0000313" key="16">
    <source>
        <dbReference type="EMBL" id="KNC25490.1"/>
    </source>
</evidence>
<sequence>MDDKEYRNQFRNDFMGHVKNPKLQQKMCDSYLNESPAQYIKEQSSKVQQKFYELPSNIVAKQRSLNQSSNSGGDADRLLHYPTHATHHISDCYRQCRMNDNFCLKQSNPKPTAPALNSNSSRKYQSNAIVDDCIGDHRFIYENDSNLGGLGGNGSEDSAKSQKSSKTVVSRKSSHDLRKMVTSQCKLHEVIDETLKQMCNTDVDVTGENNASGLQEQPSTQYPLTPGCKHCTDRLLTVQSQKDVMTEIGKGDFLDCRNTDTLTISLDDVVNSKVINPMIRKLQRMYLNNLKEEMSLMEDLERMPYKIILDLSRKQLKKVPKQEDAQNVRTLLLDENELQKIDNIDSYLKIEKLSLSKNQLLRMYGVCRLHCLRDLNLSFNGILSIEGLKECVHLRYLNLEGNNIKTIEHLNTNIKLEFLNLAENSIGSISDISFLKNLKELYLHGNRLTHLRQCDKYLPTSLEALTLAKNNISDLNEICSLTNLVNLNSLTINENPCVSMTAGPDGFDHRPFVLNWCLTLKIIDGFVVDPIESLKAEWLYSQGRGRSFRLGEQAALAKYLSSVCPLIGKALENENERKLRLILSKAQHHQRQLQEEISENSNPSANNSPSSGRKKPASRIQSPRFSRLSGRQGSPDSMVNSYHGNTTNEQVANANHLVQMTTSLIENIKNCDTLMSQSLEGSNVNSSNSKMNNSQDSTPRTITPNPYNGGPLNAASKMVPVPETLMSPDVCPAAVAQRVTVSAINTQIQQTKINKNKDNRLNSPKMRSPHLKRNTTERSPTMSPRKTNSHTNTTNTAQQQPTNQKNVANQQHALHMDHQMKSRQFISNSMLVAAPDDCSGGGSSDDDSDHINVDKLKTIRNKAAQRCQQLKQNMENSSHNLSPDTENSAVVIQKIWRGYRTRKKTKDIAEKLLKKRTHEYIDKLTKDMEMTKAQLENERKIQQLQMQAINALWKKVSSMQNTTATNTNTTIDSQNIENTSSTTSIGNQQNQNTLSLDNSSTTVVNDLAKTCTMLTNQVQQLQGSMRDILNCLTLFCNLPQENVKRLLTAGVAEALSTTPHNAAHVINSATTTYVTTSQVEKRDSAATQTEIVAVHTPQLESQSHFPFTKIRPSTLPLIESQNPNTPSNSNNVTTTATDTDNTTTETPTNKRPSLEESGIASTEDVRSSNDSVSIVEKQDEDEKHNLNLTTTISG</sequence>
<keyword evidence="17" id="KW-1185">Reference proteome</keyword>
<protein>
    <recommendedName>
        <fullName evidence="12">Centrosomal protein of 97 kDa</fullName>
    </recommendedName>
    <alternativeName>
        <fullName evidence="10">Defective transmitter-recycling protein</fullName>
    </alternativeName>
    <alternativeName>
        <fullName evidence="8">Dynein axonemal assembly factor 1 homolog</fullName>
    </alternativeName>
    <alternativeName>
        <fullName evidence="13">Leucine-rich repeat and IQ domain-containing protein 2</fullName>
    </alternativeName>
    <alternativeName>
        <fullName evidence="9">Leucine-rich repeat-containing protein 50 homolog</fullName>
    </alternativeName>
</protein>
<evidence type="ECO:0000256" key="9">
    <source>
        <dbReference type="ARBA" id="ARBA00030843"/>
    </source>
</evidence>
<feature type="compositionally biased region" description="Polar residues" evidence="15">
    <location>
        <begin position="695"/>
        <end position="706"/>
    </location>
</feature>
<feature type="region of interest" description="Disordered" evidence="15">
    <location>
        <begin position="750"/>
        <end position="805"/>
    </location>
</feature>
<evidence type="ECO:0000256" key="2">
    <source>
        <dbReference type="ARBA" id="ARBA00004300"/>
    </source>
</evidence>
<keyword evidence="6" id="KW-0970">Cilium biogenesis/degradation</keyword>
<evidence type="ECO:0000313" key="17">
    <source>
        <dbReference type="Proteomes" id="UP000037069"/>
    </source>
</evidence>
<name>A0A0L0BZM4_LUCCU</name>
<dbReference type="InterPro" id="IPR050576">
    <property type="entry name" value="Cilia_flagella_integrity"/>
</dbReference>
<feature type="compositionally biased region" description="Low complexity" evidence="15">
    <location>
        <begin position="789"/>
        <end position="805"/>
    </location>
</feature>
<accession>A0A0L0BZM4</accession>
<evidence type="ECO:0000256" key="3">
    <source>
        <dbReference type="ARBA" id="ARBA00022490"/>
    </source>
</evidence>
<evidence type="ECO:0000256" key="12">
    <source>
        <dbReference type="ARBA" id="ARBA00068862"/>
    </source>
</evidence>
<dbReference type="OrthoDB" id="5954088at2759"/>
<feature type="region of interest" description="Disordered" evidence="15">
    <location>
        <begin position="679"/>
        <end position="709"/>
    </location>
</feature>
<reference evidence="16 17" key="1">
    <citation type="journal article" date="2015" name="Nat. Commun.">
        <title>Lucilia cuprina genome unlocks parasitic fly biology to underpin future interventions.</title>
        <authorList>
            <person name="Anstead C.A."/>
            <person name="Korhonen P.K."/>
            <person name="Young N.D."/>
            <person name="Hall R.S."/>
            <person name="Jex A.R."/>
            <person name="Murali S.C."/>
            <person name="Hughes D.S."/>
            <person name="Lee S.F."/>
            <person name="Perry T."/>
            <person name="Stroehlein A.J."/>
            <person name="Ansell B.R."/>
            <person name="Breugelmans B."/>
            <person name="Hofmann A."/>
            <person name="Qu J."/>
            <person name="Dugan S."/>
            <person name="Lee S.L."/>
            <person name="Chao H."/>
            <person name="Dinh H."/>
            <person name="Han Y."/>
            <person name="Doddapaneni H.V."/>
            <person name="Worley K.C."/>
            <person name="Muzny D.M."/>
            <person name="Ioannidis P."/>
            <person name="Waterhouse R.M."/>
            <person name="Zdobnov E.M."/>
            <person name="James P.J."/>
            <person name="Bagnall N.H."/>
            <person name="Kotze A.C."/>
            <person name="Gibbs R.A."/>
            <person name="Richards S."/>
            <person name="Batterham P."/>
            <person name="Gasser R.B."/>
        </authorList>
    </citation>
    <scope>NUCLEOTIDE SEQUENCE [LARGE SCALE GENOMIC DNA]</scope>
    <source>
        <strain evidence="16 17">LS</strain>
        <tissue evidence="16">Full body</tissue>
    </source>
</reference>
<dbReference type="STRING" id="7375.A0A0L0BZM4"/>
<comment type="function">
    <text evidence="11">Acts as a key negative regulator of ciliogenesis in collaboration with CCP110 by capping the mother centriole thereby preventing cilia formation. Required for recruitment of CCP110 to the centrosome.</text>
</comment>
<evidence type="ECO:0000256" key="11">
    <source>
        <dbReference type="ARBA" id="ARBA00058656"/>
    </source>
</evidence>
<feature type="compositionally biased region" description="Low complexity" evidence="15">
    <location>
        <begin position="1122"/>
        <end position="1149"/>
    </location>
</feature>
<evidence type="ECO:0000256" key="14">
    <source>
        <dbReference type="SAM" id="Coils"/>
    </source>
</evidence>
<feature type="coiled-coil region" evidence="14">
    <location>
        <begin position="921"/>
        <end position="952"/>
    </location>
</feature>
<dbReference type="AlphaFoldDB" id="A0A0L0BZM4"/>
<dbReference type="OMA" id="ESKHEMI"/>
<dbReference type="Pfam" id="PF14580">
    <property type="entry name" value="LRR_9"/>
    <property type="match status" value="1"/>
</dbReference>
<dbReference type="EMBL" id="JRES01001109">
    <property type="protein sequence ID" value="KNC25490.1"/>
    <property type="molecule type" value="Genomic_DNA"/>
</dbReference>
<feature type="compositionally biased region" description="Polar residues" evidence="15">
    <location>
        <begin position="619"/>
        <end position="645"/>
    </location>
</feature>
<evidence type="ECO:0000256" key="13">
    <source>
        <dbReference type="ARBA" id="ARBA00076677"/>
    </source>
</evidence>
<feature type="compositionally biased region" description="Low complexity" evidence="15">
    <location>
        <begin position="599"/>
        <end position="611"/>
    </location>
</feature>
<feature type="compositionally biased region" description="Low complexity" evidence="15">
    <location>
        <begin position="682"/>
        <end position="694"/>
    </location>
</feature>
<dbReference type="PROSITE" id="PS51450">
    <property type="entry name" value="LRR"/>
    <property type="match status" value="5"/>
</dbReference>
<keyword evidence="3" id="KW-0963">Cytoplasm</keyword>
<evidence type="ECO:0000256" key="6">
    <source>
        <dbReference type="ARBA" id="ARBA00022794"/>
    </source>
</evidence>
<feature type="compositionally biased region" description="Low complexity" evidence="15">
    <location>
        <begin position="161"/>
        <end position="171"/>
    </location>
</feature>
<dbReference type="Gene3D" id="1.20.5.190">
    <property type="match status" value="1"/>
</dbReference>
<comment type="function">
    <text evidence="1">Cilium-specific protein required for cilia structures.</text>
</comment>
<dbReference type="GO" id="GO:0030030">
    <property type="term" value="P:cell projection organization"/>
    <property type="evidence" value="ECO:0007669"/>
    <property type="project" value="UniProtKB-KW"/>
</dbReference>
<feature type="coiled-coil region" evidence="14">
    <location>
        <begin position="853"/>
        <end position="880"/>
    </location>
</feature>
<dbReference type="FunFam" id="3.80.10.10:FF:000165">
    <property type="entry name" value="Centrosomal protein of 97 kDa"/>
    <property type="match status" value="1"/>
</dbReference>
<dbReference type="Pfam" id="PF00612">
    <property type="entry name" value="IQ"/>
    <property type="match status" value="1"/>
</dbReference>
<proteinExistence type="predicted"/>
<evidence type="ECO:0000256" key="8">
    <source>
        <dbReference type="ARBA" id="ARBA00024433"/>
    </source>
</evidence>
<dbReference type="InterPro" id="IPR032675">
    <property type="entry name" value="LRR_dom_sf"/>
</dbReference>
<feature type="compositionally biased region" description="Polar residues" evidence="15">
    <location>
        <begin position="777"/>
        <end position="786"/>
    </location>
</feature>
<dbReference type="GO" id="GO:1902018">
    <property type="term" value="P:negative regulation of cilium assembly"/>
    <property type="evidence" value="ECO:0007669"/>
    <property type="project" value="TreeGrafter"/>
</dbReference>
<dbReference type="Proteomes" id="UP000037069">
    <property type="component" value="Unassembled WGS sequence"/>
</dbReference>
<feature type="region of interest" description="Disordered" evidence="15">
    <location>
        <begin position="972"/>
        <end position="994"/>
    </location>
</feature>